<evidence type="ECO:0000313" key="1">
    <source>
        <dbReference type="EnsemblMetazoa" id="RPRC006386-PA"/>
    </source>
</evidence>
<dbReference type="HOGENOM" id="CLU_087756_1_1_1"/>
<proteinExistence type="predicted"/>
<dbReference type="VEuPathDB" id="VectorBase:RPRC006386"/>
<organism evidence="1 2">
    <name type="scientific">Rhodnius prolixus</name>
    <name type="common">Triatomid bug</name>
    <dbReference type="NCBI Taxonomy" id="13249"/>
    <lineage>
        <taxon>Eukaryota</taxon>
        <taxon>Metazoa</taxon>
        <taxon>Ecdysozoa</taxon>
        <taxon>Arthropoda</taxon>
        <taxon>Hexapoda</taxon>
        <taxon>Insecta</taxon>
        <taxon>Pterygota</taxon>
        <taxon>Neoptera</taxon>
        <taxon>Paraneoptera</taxon>
        <taxon>Hemiptera</taxon>
        <taxon>Heteroptera</taxon>
        <taxon>Panheteroptera</taxon>
        <taxon>Cimicomorpha</taxon>
        <taxon>Reduviidae</taxon>
        <taxon>Triatominae</taxon>
        <taxon>Rhodnius</taxon>
    </lineage>
</organism>
<dbReference type="Proteomes" id="UP000015103">
    <property type="component" value="Unassembled WGS sequence"/>
</dbReference>
<reference evidence="1" key="1">
    <citation type="submission" date="2015-05" db="UniProtKB">
        <authorList>
            <consortium name="EnsemblMetazoa"/>
        </authorList>
    </citation>
    <scope>IDENTIFICATION</scope>
</reference>
<dbReference type="InParanoid" id="T1HQR6"/>
<dbReference type="eggNOG" id="KOG3241">
    <property type="taxonomic scope" value="Eukaryota"/>
</dbReference>
<dbReference type="OMA" id="MNFERTE"/>
<accession>T1HQR6</accession>
<dbReference type="PANTHER" id="PTHR22876">
    <property type="entry name" value="ZGC:101016"/>
    <property type="match status" value="1"/>
</dbReference>
<dbReference type="AlphaFoldDB" id="T1HQR6"/>
<name>T1HQR6_RHOPR</name>
<dbReference type="EnsemblMetazoa" id="RPRC006386-RA">
    <property type="protein sequence ID" value="RPRC006386-PA"/>
    <property type="gene ID" value="RPRC006386"/>
</dbReference>
<dbReference type="InterPro" id="IPR019351">
    <property type="entry name" value="DUF2039"/>
</dbReference>
<protein>
    <submittedName>
        <fullName evidence="1">Uncharacterized protein</fullName>
    </submittedName>
</protein>
<dbReference type="EMBL" id="ACPB03008557">
    <property type="status" value="NOT_ANNOTATED_CDS"/>
    <property type="molecule type" value="Genomic_DNA"/>
</dbReference>
<dbReference type="PANTHER" id="PTHR22876:SF5">
    <property type="entry name" value="CHROMOSOME 9 OPEN READING FRAME 85"/>
    <property type="match status" value="1"/>
</dbReference>
<sequence length="150" mass="17204">RPEGYTEFALRKNTVVLEAVIIQLSFLVTEPLCAKSSYMSSQKGNVHRMRPQKHQNSKAFKNDLYDCTNTTKFINSLEISDVCQRCKDILEWKIKYKKYKLLKNPSTCIKCNNKNVNSSYRKICTTCANSLSVCPKCGLKINVEDLIIPE</sequence>
<keyword evidence="2" id="KW-1185">Reference proteome</keyword>
<evidence type="ECO:0000313" key="2">
    <source>
        <dbReference type="Proteomes" id="UP000015103"/>
    </source>
</evidence>
<dbReference type="Pfam" id="PF10217">
    <property type="entry name" value="DUF2039"/>
    <property type="match status" value="1"/>
</dbReference>